<name>A0ABM0MBC6_SACKO</name>
<dbReference type="Proteomes" id="UP000694865">
    <property type="component" value="Unplaced"/>
</dbReference>
<sequence>MSDSIKTLANDSESAVKKEYPEGTFQRLFWDQQMKALNCSNKRGMRYHSMFIKWCLNITLRSSAVYRTMKESGVLHLPSERTLADYTHWTKSGNGFTADVMKQLYQECGFTELENHQKYVVLLHDEVKIKDHLVYDKTNGELVGFVDIGNFNNSLRKFEKNLQDESTKPTIAKYMLVFMVRGICIWLNYPLAHFATTSITSDYLYPLVHEAIEILELYGFKVLVSTSDGASPNRRFYKLYGVPDDEVTYKTLNPYAEEEEEDRLMYFMSDVPHLKLRQRGISEPTLDHTTKKGYYGVEDLYKADLDRGSFLCHKLKYEHVHLTSFSRMKVKYAAQWLQENFLRYLSDWSDLVNAREDYSKNEKNKMQLSKQIVDGLFMTESKREATPKDLMSISRLTSTFMVASYAGFH</sequence>
<dbReference type="RefSeq" id="XP_006817317.1">
    <property type="nucleotide sequence ID" value="XM_006817254.1"/>
</dbReference>
<dbReference type="Pfam" id="PF21787">
    <property type="entry name" value="TNP-like_RNaseH_N"/>
    <property type="match status" value="1"/>
</dbReference>
<keyword evidence="2" id="KW-1185">Reference proteome</keyword>
<protein>
    <submittedName>
        <fullName evidence="3">Uncharacterized protein LOC102805426</fullName>
    </submittedName>
</protein>
<dbReference type="InterPro" id="IPR048365">
    <property type="entry name" value="TNP-like_RNaseH_N"/>
</dbReference>
<feature type="domain" description="Transposable element P transposase-like RNase H" evidence="1">
    <location>
        <begin position="94"/>
        <end position="241"/>
    </location>
</feature>
<evidence type="ECO:0000259" key="1">
    <source>
        <dbReference type="Pfam" id="PF21787"/>
    </source>
</evidence>
<proteinExistence type="predicted"/>
<reference evidence="3" key="1">
    <citation type="submission" date="2025-08" db="UniProtKB">
        <authorList>
            <consortium name="RefSeq"/>
        </authorList>
    </citation>
    <scope>IDENTIFICATION</scope>
    <source>
        <tissue evidence="3">Testes</tissue>
    </source>
</reference>
<gene>
    <name evidence="3" type="primary">LOC102805426</name>
</gene>
<organism evidence="2 3">
    <name type="scientific">Saccoglossus kowalevskii</name>
    <name type="common">Acorn worm</name>
    <dbReference type="NCBI Taxonomy" id="10224"/>
    <lineage>
        <taxon>Eukaryota</taxon>
        <taxon>Metazoa</taxon>
        <taxon>Hemichordata</taxon>
        <taxon>Enteropneusta</taxon>
        <taxon>Harrimaniidae</taxon>
        <taxon>Saccoglossus</taxon>
    </lineage>
</organism>
<evidence type="ECO:0000313" key="3">
    <source>
        <dbReference type="RefSeq" id="XP_006817317.1"/>
    </source>
</evidence>
<accession>A0ABM0MBC6</accession>
<dbReference type="GeneID" id="102805426"/>
<evidence type="ECO:0000313" key="2">
    <source>
        <dbReference type="Proteomes" id="UP000694865"/>
    </source>
</evidence>